<dbReference type="InterPro" id="IPR011006">
    <property type="entry name" value="CheY-like_superfamily"/>
</dbReference>
<evidence type="ECO:0000256" key="1">
    <source>
        <dbReference type="PROSITE-ProRule" id="PRU00169"/>
    </source>
</evidence>
<dbReference type="PROSITE" id="PS50110">
    <property type="entry name" value="RESPONSE_REGULATORY"/>
    <property type="match status" value="1"/>
</dbReference>
<keyword evidence="1" id="KW-0597">Phosphoprotein</keyword>
<dbReference type="SMART" id="SM00850">
    <property type="entry name" value="LytTR"/>
    <property type="match status" value="1"/>
</dbReference>
<dbReference type="Pfam" id="PF04397">
    <property type="entry name" value="LytTR"/>
    <property type="match status" value="1"/>
</dbReference>
<gene>
    <name evidence="3" type="ORF">MKQ68_07690</name>
</gene>
<evidence type="ECO:0000259" key="2">
    <source>
        <dbReference type="PROSITE" id="PS50110"/>
    </source>
</evidence>
<feature type="domain" description="Response regulatory" evidence="2">
    <location>
        <begin position="4"/>
        <end position="115"/>
    </location>
</feature>
<dbReference type="SUPFAM" id="SSF52172">
    <property type="entry name" value="CheY-like"/>
    <property type="match status" value="1"/>
</dbReference>
<evidence type="ECO:0000313" key="3">
    <source>
        <dbReference type="EMBL" id="UYQ94975.1"/>
    </source>
</evidence>
<dbReference type="InterPro" id="IPR046947">
    <property type="entry name" value="LytR-like"/>
</dbReference>
<sequence>MGISCIIVEDEPLAQERLRNYISRLPYLQLAACFENGIDALVYLKSNTTDLIFLDINIGELSGIRLLETAHPPCEVIITTAYHEYALKGFDLNVTDYLLKPFTFERFVQAVDKAQASLAKSSAAPGKKYIFVKTEYRLEKVMLSDILYIEGMRDYRKVHTIAKKIMTLQTFREFEQNIPPAIVCRVHKSYMVGIDKIDAIERDEISIAGNIIPISETYKKAFYQIVVGGSGK</sequence>
<keyword evidence="4" id="KW-1185">Reference proteome</keyword>
<feature type="modified residue" description="4-aspartylphosphate" evidence="1">
    <location>
        <position position="55"/>
    </location>
</feature>
<organism evidence="3 4">
    <name type="scientific">Chitinophaga horti</name>
    <dbReference type="NCBI Taxonomy" id="2920382"/>
    <lineage>
        <taxon>Bacteria</taxon>
        <taxon>Pseudomonadati</taxon>
        <taxon>Bacteroidota</taxon>
        <taxon>Chitinophagia</taxon>
        <taxon>Chitinophagales</taxon>
        <taxon>Chitinophagaceae</taxon>
        <taxon>Chitinophaga</taxon>
    </lineage>
</organism>
<dbReference type="EMBL" id="CP107006">
    <property type="protein sequence ID" value="UYQ94975.1"/>
    <property type="molecule type" value="Genomic_DNA"/>
</dbReference>
<protein>
    <submittedName>
        <fullName evidence="3">Response regulator transcription factor</fullName>
    </submittedName>
</protein>
<dbReference type="InterPro" id="IPR001789">
    <property type="entry name" value="Sig_transdc_resp-reg_receiver"/>
</dbReference>
<dbReference type="Gene3D" id="2.40.50.1020">
    <property type="entry name" value="LytTr DNA-binding domain"/>
    <property type="match status" value="1"/>
</dbReference>
<evidence type="ECO:0000313" key="4">
    <source>
        <dbReference type="Proteomes" id="UP001162741"/>
    </source>
</evidence>
<dbReference type="SMART" id="SM00448">
    <property type="entry name" value="REC"/>
    <property type="match status" value="1"/>
</dbReference>
<reference evidence="3" key="1">
    <citation type="submission" date="2022-10" db="EMBL/GenBank/DDBJ databases">
        <title>Chitinophaga sp. nov., isolated from soil.</title>
        <authorList>
            <person name="Jeon C.O."/>
        </authorList>
    </citation>
    <scope>NUCLEOTIDE SEQUENCE</scope>
    <source>
        <strain evidence="3">R8</strain>
    </source>
</reference>
<dbReference type="PANTHER" id="PTHR37299:SF1">
    <property type="entry name" value="STAGE 0 SPORULATION PROTEIN A HOMOLOG"/>
    <property type="match status" value="1"/>
</dbReference>
<proteinExistence type="predicted"/>
<dbReference type="Proteomes" id="UP001162741">
    <property type="component" value="Chromosome"/>
</dbReference>
<dbReference type="Pfam" id="PF00072">
    <property type="entry name" value="Response_reg"/>
    <property type="match status" value="1"/>
</dbReference>
<dbReference type="RefSeq" id="WP_264282784.1">
    <property type="nucleotide sequence ID" value="NZ_CP107006.1"/>
</dbReference>
<name>A0ABY6J644_9BACT</name>
<dbReference type="Gene3D" id="3.40.50.2300">
    <property type="match status" value="1"/>
</dbReference>
<dbReference type="InterPro" id="IPR007492">
    <property type="entry name" value="LytTR_DNA-bd_dom"/>
</dbReference>
<accession>A0ABY6J644</accession>
<dbReference type="PANTHER" id="PTHR37299">
    <property type="entry name" value="TRANSCRIPTIONAL REGULATOR-RELATED"/>
    <property type="match status" value="1"/>
</dbReference>